<keyword evidence="4 9" id="KW-0347">Helicase</keyword>
<dbReference type="Proteomes" id="UP001281761">
    <property type="component" value="Unassembled WGS sequence"/>
</dbReference>
<keyword evidence="2" id="KW-0547">Nucleotide-binding</keyword>
<proteinExistence type="predicted"/>
<dbReference type="SMART" id="SM00487">
    <property type="entry name" value="DEXDc"/>
    <property type="match status" value="1"/>
</dbReference>
<organism evidence="9 10">
    <name type="scientific">Blattamonas nauphoetae</name>
    <dbReference type="NCBI Taxonomy" id="2049346"/>
    <lineage>
        <taxon>Eukaryota</taxon>
        <taxon>Metamonada</taxon>
        <taxon>Preaxostyla</taxon>
        <taxon>Oxymonadida</taxon>
        <taxon>Blattamonas</taxon>
    </lineage>
</organism>
<dbReference type="EMBL" id="JARBJD010000105">
    <property type="protein sequence ID" value="KAK2952337.1"/>
    <property type="molecule type" value="Genomic_DNA"/>
</dbReference>
<dbReference type="Gene3D" id="3.40.50.300">
    <property type="entry name" value="P-loop containing nucleotide triphosphate hydrolases"/>
    <property type="match status" value="2"/>
</dbReference>
<dbReference type="Gene3D" id="2.40.30.300">
    <property type="match status" value="1"/>
</dbReference>
<keyword evidence="3 9" id="KW-0378">Hydrolase</keyword>
<evidence type="ECO:0000256" key="2">
    <source>
        <dbReference type="ARBA" id="ARBA00022741"/>
    </source>
</evidence>
<dbReference type="InterPro" id="IPR011545">
    <property type="entry name" value="DEAD/DEAH_box_helicase_dom"/>
</dbReference>
<comment type="subcellular location">
    <subcellularLocation>
        <location evidence="1">Nucleus</location>
    </subcellularLocation>
</comment>
<dbReference type="InterPro" id="IPR025696">
    <property type="entry name" value="Beta-barrel_MTR4"/>
</dbReference>
<dbReference type="Pfam" id="PF13234">
    <property type="entry name" value="MTR4_beta-barrel"/>
    <property type="match status" value="1"/>
</dbReference>
<dbReference type="EC" id="3.6.4.13" evidence="9"/>
<dbReference type="InterPro" id="IPR027417">
    <property type="entry name" value="P-loop_NTPase"/>
</dbReference>
<dbReference type="CDD" id="cd18795">
    <property type="entry name" value="SF2_C_Ski2"/>
    <property type="match status" value="1"/>
</dbReference>
<evidence type="ECO:0000259" key="7">
    <source>
        <dbReference type="PROSITE" id="PS51192"/>
    </source>
</evidence>
<protein>
    <submittedName>
        <fullName evidence="9">ATP-dependent RNA helicase DOB1</fullName>
        <ecNumber evidence="9">3.6.4.13</ecNumber>
    </submittedName>
</protein>
<dbReference type="GO" id="GO:0003724">
    <property type="term" value="F:RNA helicase activity"/>
    <property type="evidence" value="ECO:0007669"/>
    <property type="project" value="UniProtKB-EC"/>
</dbReference>
<dbReference type="InterPro" id="IPR050699">
    <property type="entry name" value="RNA-DNA_Helicase"/>
</dbReference>
<dbReference type="SUPFAM" id="SSF52540">
    <property type="entry name" value="P-loop containing nucleoside triphosphate hydrolases"/>
    <property type="match status" value="1"/>
</dbReference>
<dbReference type="PANTHER" id="PTHR12131">
    <property type="entry name" value="ATP-DEPENDENT RNA AND DNA HELICASE"/>
    <property type="match status" value="1"/>
</dbReference>
<reference evidence="9 10" key="1">
    <citation type="journal article" date="2022" name="bioRxiv">
        <title>Genomics of Preaxostyla Flagellates Illuminates Evolutionary Transitions and the Path Towards Mitochondrial Loss.</title>
        <authorList>
            <person name="Novak L.V.F."/>
            <person name="Treitli S.C."/>
            <person name="Pyrih J."/>
            <person name="Halakuc P."/>
            <person name="Pipaliya S.V."/>
            <person name="Vacek V."/>
            <person name="Brzon O."/>
            <person name="Soukal P."/>
            <person name="Eme L."/>
            <person name="Dacks J.B."/>
            <person name="Karnkowska A."/>
            <person name="Elias M."/>
            <person name="Hampl V."/>
        </authorList>
    </citation>
    <scope>NUCLEOTIDE SEQUENCE [LARGE SCALE GENOMIC DNA]</scope>
    <source>
        <strain evidence="9">NAU3</strain>
        <tissue evidence="9">Gut</tissue>
    </source>
</reference>
<keyword evidence="5" id="KW-0067">ATP-binding</keyword>
<dbReference type="Pfam" id="PF21408">
    <property type="entry name" value="MTR4-like_stalk"/>
    <property type="match status" value="1"/>
</dbReference>
<evidence type="ECO:0000256" key="3">
    <source>
        <dbReference type="ARBA" id="ARBA00022801"/>
    </source>
</evidence>
<dbReference type="SMART" id="SM01142">
    <property type="entry name" value="DSHCT"/>
    <property type="match status" value="1"/>
</dbReference>
<keyword evidence="10" id="KW-1185">Reference proteome</keyword>
<dbReference type="Gene3D" id="1.10.3380.30">
    <property type="match status" value="1"/>
</dbReference>
<dbReference type="PROSITE" id="PS51194">
    <property type="entry name" value="HELICASE_CTER"/>
    <property type="match status" value="1"/>
</dbReference>
<dbReference type="PIRSF" id="PIRSF005198">
    <property type="entry name" value="Antiviral_helicase_SKI2"/>
    <property type="match status" value="1"/>
</dbReference>
<accession>A0ABQ9XLS0</accession>
<evidence type="ECO:0000256" key="4">
    <source>
        <dbReference type="ARBA" id="ARBA00022806"/>
    </source>
</evidence>
<dbReference type="Pfam" id="PF08148">
    <property type="entry name" value="DSHCT"/>
    <property type="match status" value="1"/>
</dbReference>
<sequence>MQKDEQPPAKQPAEITLDQTESVYEKPVIATNCVHEAVIPPGWVPPAQTQTNTEPAKTFPFKLDEFQEAAVRCVDKGESVLVSAHTSAGKTVVALYAIATALRANQKVIYTSPIKALSNQKYRELSEHFDSVGLMTGDVTLNETAKCLVMTTEILRNMLYKGSEVTREVAWVIFDEIHYMRDYERGVVWEETIISLPKNCRFVFLSATIPNAKEFAEWICSIHNQPCHVVSTDYRPVPLQHYLFPVGGKGLHLVVDEHGVFRENSFSQAMQTMKTSNAQQGSGTTRKMNTSEKEDIYKIIKLVMSLNFNPCIVFCFSKKEVENIATTLGKKGIIADNEDRMKAVNSIFDRAISTIPEADRNIPQINNLRPFLVRGIGVHHSGLIPVLKEIVELLFQEGLIEVLVATETFAMGLNMPAKTVIFSGIRKFDGKEYRYINGGEYIQMSGRAGRRGLDERGIVIVVGDERISSKEMQDMMKGSSDPLLSQFHLSFNMILNTLRIEAASPSFIISHSFLQFQTTKKIPQLENELLELEKTHSALPQPSRAVDRFHNILCVHNSLAKSLHKVTNAPITSLPFLQTGRVVRIASDAQEWGYGIVVSFMKRNIRRSDDEPSYVVDCLVAVQKGTENSTPRPVPSVASWTYTPITPACPLPAPTKNVNKHTVFIVVPVKLAAIRVITSIRFQLPPDLNPETARQAVGESLLKVNETFNGVLPELSLEDLGIDDEEVKGIRMRMETLEKELKKDTESITMKDIVKCEEWKKGKAEIETQKSLIEDMKEGILKRELNGMIEILSRFAMLEPIEKVVTAKGQTVCAVNSINEVLAAQLLYTGYFSNLTEPQIVAILSVLLVQERGDDMVEVRKDLVEPIKVLQEEARKIIEVAKHCGIETENMIGVNLSVLEAAYLWTQGADFKTICQTSEAFEGSIIRVLRRVDELLMELSEAAQVMGSEAMIKKFASCSQKIKRGIVFVASLYI</sequence>
<dbReference type="PROSITE" id="PS51192">
    <property type="entry name" value="HELICASE_ATP_BIND_1"/>
    <property type="match status" value="1"/>
</dbReference>
<dbReference type="InterPro" id="IPR001650">
    <property type="entry name" value="Helicase_C-like"/>
</dbReference>
<evidence type="ECO:0000259" key="8">
    <source>
        <dbReference type="PROSITE" id="PS51194"/>
    </source>
</evidence>
<comment type="caution">
    <text evidence="9">The sequence shown here is derived from an EMBL/GenBank/DDBJ whole genome shotgun (WGS) entry which is preliminary data.</text>
</comment>
<dbReference type="InterPro" id="IPR048392">
    <property type="entry name" value="MTR4-like_stalk"/>
</dbReference>
<feature type="domain" description="Helicase C-terminal" evidence="8">
    <location>
        <begin position="298"/>
        <end position="495"/>
    </location>
</feature>
<dbReference type="InterPro" id="IPR012961">
    <property type="entry name" value="Ski2/MTR4_C"/>
</dbReference>
<evidence type="ECO:0000313" key="10">
    <source>
        <dbReference type="Proteomes" id="UP001281761"/>
    </source>
</evidence>
<dbReference type="GO" id="GO:0016787">
    <property type="term" value="F:hydrolase activity"/>
    <property type="evidence" value="ECO:0007669"/>
    <property type="project" value="UniProtKB-KW"/>
</dbReference>
<dbReference type="PANTHER" id="PTHR12131:SF7">
    <property type="entry name" value="EXOSOME RNA HELICASE MTR4"/>
    <property type="match status" value="1"/>
</dbReference>
<feature type="domain" description="Helicase ATP-binding" evidence="7">
    <location>
        <begin position="71"/>
        <end position="227"/>
    </location>
</feature>
<keyword evidence="6" id="KW-0539">Nucleus</keyword>
<gene>
    <name evidence="9" type="ORF">BLNAU_12747</name>
</gene>
<dbReference type="InterPro" id="IPR016438">
    <property type="entry name" value="SKI2-like"/>
</dbReference>
<dbReference type="InterPro" id="IPR014001">
    <property type="entry name" value="Helicase_ATP-bd"/>
</dbReference>
<evidence type="ECO:0000256" key="6">
    <source>
        <dbReference type="ARBA" id="ARBA00023242"/>
    </source>
</evidence>
<evidence type="ECO:0000256" key="1">
    <source>
        <dbReference type="ARBA" id="ARBA00004123"/>
    </source>
</evidence>
<evidence type="ECO:0000256" key="5">
    <source>
        <dbReference type="ARBA" id="ARBA00022840"/>
    </source>
</evidence>
<dbReference type="Pfam" id="PF00271">
    <property type="entry name" value="Helicase_C"/>
    <property type="match status" value="1"/>
</dbReference>
<dbReference type="SMART" id="SM00490">
    <property type="entry name" value="HELICc"/>
    <property type="match status" value="1"/>
</dbReference>
<evidence type="ECO:0000313" key="9">
    <source>
        <dbReference type="EMBL" id="KAK2952337.1"/>
    </source>
</evidence>
<dbReference type="Pfam" id="PF00270">
    <property type="entry name" value="DEAD"/>
    <property type="match status" value="1"/>
</dbReference>
<name>A0ABQ9XLS0_9EUKA</name>